<proteinExistence type="predicted"/>
<dbReference type="InterPro" id="IPR026591">
    <property type="entry name" value="Sirtuin_cat_small_dom_sf"/>
</dbReference>
<reference evidence="9" key="1">
    <citation type="submission" date="2012-02" db="EMBL/GenBank/DDBJ databases">
        <title>Genome sequencing of Giardia lamblia Genotypes A2 and B isolates (DH and GS) and comparative analysis with the genomes of Genotypes A1 and E (WB and Pig).</title>
        <authorList>
            <person name="Adam R."/>
            <person name="Dahlstrom E."/>
            <person name="Martens C."/>
            <person name="Bruno D."/>
            <person name="Barbian K."/>
            <person name="Porcella S.F."/>
            <person name="Nash T."/>
        </authorList>
    </citation>
    <scope>NUCLEOTIDE SEQUENCE</scope>
    <source>
        <strain evidence="9">GS</strain>
    </source>
</reference>
<dbReference type="Pfam" id="PF02146">
    <property type="entry name" value="SIR2"/>
    <property type="match status" value="2"/>
</dbReference>
<organism evidence="8 9">
    <name type="scientific">Giardia intestinalis</name>
    <name type="common">Giardia lamblia</name>
    <dbReference type="NCBI Taxonomy" id="5741"/>
    <lineage>
        <taxon>Eukaryota</taxon>
        <taxon>Metamonada</taxon>
        <taxon>Diplomonadida</taxon>
        <taxon>Hexamitidae</taxon>
        <taxon>Giardiinae</taxon>
        <taxon>Giardia</taxon>
    </lineage>
</organism>
<keyword evidence="4 6" id="KW-0862">Zinc</keyword>
<evidence type="ECO:0000256" key="5">
    <source>
        <dbReference type="ARBA" id="ARBA00023027"/>
    </source>
</evidence>
<reference evidence="8 9" key="2">
    <citation type="journal article" date="2013" name="Genome Biol. Evol.">
        <title>Genome sequencing of Giardia lamblia genotypes A2 and B isolates (DH and GS) and comparative analysis with the genomes of genotypes A1 and E (WB and Pig).</title>
        <authorList>
            <person name="Adam R.D."/>
            <person name="Dahlstrom E.W."/>
            <person name="Martens C.A."/>
            <person name="Bruno D.P."/>
            <person name="Barbian K.D."/>
            <person name="Ricklefs S.M."/>
            <person name="Hernandez M.M."/>
            <person name="Narla N.P."/>
            <person name="Patel R.B."/>
            <person name="Porcella S.F."/>
            <person name="Nash T.E."/>
        </authorList>
    </citation>
    <scope>NUCLEOTIDE SEQUENCE [LARGE SCALE GENOMIC DNA]</scope>
    <source>
        <strain evidence="8 9">GS</strain>
    </source>
</reference>
<gene>
    <name evidence="8" type="ORF">GSB_10707</name>
</gene>
<evidence type="ECO:0000259" key="7">
    <source>
        <dbReference type="PROSITE" id="PS50305"/>
    </source>
</evidence>
<protein>
    <submittedName>
        <fullName evidence="8">NAD-dependent deacetylase, Sir2 family protein</fullName>
    </submittedName>
</protein>
<dbReference type="Gene3D" id="3.40.50.1220">
    <property type="entry name" value="TPP-binding domain"/>
    <property type="match status" value="2"/>
</dbReference>
<dbReference type="PANTHER" id="PTHR11085:SF9">
    <property type="entry name" value="NAD-DEPENDENT PROTEIN DEACETYLASE SIRTUIN-1"/>
    <property type="match status" value="1"/>
</dbReference>
<comment type="cofactor">
    <cofactor evidence="1">
        <name>Zn(2+)</name>
        <dbReference type="ChEBI" id="CHEBI:29105"/>
    </cofactor>
</comment>
<feature type="active site" description="Proton acceptor" evidence="6">
    <location>
        <position position="286"/>
    </location>
</feature>
<dbReference type="GO" id="GO:0017136">
    <property type="term" value="F:histone deacetylase activity, NAD-dependent"/>
    <property type="evidence" value="ECO:0007669"/>
    <property type="project" value="TreeGrafter"/>
</dbReference>
<dbReference type="OrthoDB" id="424302at2759"/>
<feature type="binding site" evidence="6">
    <location>
        <position position="294"/>
    </location>
    <ligand>
        <name>Zn(2+)</name>
        <dbReference type="ChEBI" id="CHEBI:29105"/>
    </ligand>
</feature>
<evidence type="ECO:0000313" key="9">
    <source>
        <dbReference type="Proteomes" id="UP000018040"/>
    </source>
</evidence>
<dbReference type="VEuPathDB" id="GiardiaDB:DHA2_10707"/>
<dbReference type="GO" id="GO:0046872">
    <property type="term" value="F:metal ion binding"/>
    <property type="evidence" value="ECO:0007669"/>
    <property type="project" value="UniProtKB-KW"/>
</dbReference>
<evidence type="ECO:0000256" key="2">
    <source>
        <dbReference type="ARBA" id="ARBA00022679"/>
    </source>
</evidence>
<dbReference type="GO" id="GO:0070403">
    <property type="term" value="F:NAD+ binding"/>
    <property type="evidence" value="ECO:0007669"/>
    <property type="project" value="InterPro"/>
</dbReference>
<feature type="domain" description="Deacetylase sirtuin-type" evidence="7">
    <location>
        <begin position="158"/>
        <end position="517"/>
    </location>
</feature>
<comment type="caution">
    <text evidence="8">The sequence shown here is derived from an EMBL/GenBank/DDBJ whole genome shotgun (WGS) entry which is preliminary data.</text>
</comment>
<evidence type="ECO:0000256" key="4">
    <source>
        <dbReference type="ARBA" id="ARBA00022833"/>
    </source>
</evidence>
<accession>V6TWA0</accession>
<dbReference type="Gene3D" id="3.30.1600.10">
    <property type="entry name" value="SIR2/SIRT2 'Small Domain"/>
    <property type="match status" value="2"/>
</dbReference>
<dbReference type="VEuPathDB" id="GiardiaDB:GL50581_1103"/>
<dbReference type="Proteomes" id="UP000018040">
    <property type="component" value="Unassembled WGS sequence"/>
</dbReference>
<dbReference type="GO" id="GO:0005634">
    <property type="term" value="C:nucleus"/>
    <property type="evidence" value="ECO:0007669"/>
    <property type="project" value="TreeGrafter"/>
</dbReference>
<evidence type="ECO:0000313" key="8">
    <source>
        <dbReference type="EMBL" id="ESU43026.1"/>
    </source>
</evidence>
<dbReference type="SUPFAM" id="SSF52467">
    <property type="entry name" value="DHS-like NAD/FAD-binding domain"/>
    <property type="match status" value="1"/>
</dbReference>
<feature type="binding site" evidence="6">
    <location>
        <position position="397"/>
    </location>
    <ligand>
        <name>Zn(2+)</name>
        <dbReference type="ChEBI" id="CHEBI:29105"/>
    </ligand>
</feature>
<name>V6TWA0_GIAIN</name>
<dbReference type="EMBL" id="AHHH01000062">
    <property type="protein sequence ID" value="ESU43026.1"/>
    <property type="molecule type" value="Genomic_DNA"/>
</dbReference>
<feature type="binding site" evidence="6">
    <location>
        <position position="407"/>
    </location>
    <ligand>
        <name>Zn(2+)</name>
        <dbReference type="ChEBI" id="CHEBI:29105"/>
    </ligand>
</feature>
<evidence type="ECO:0000256" key="6">
    <source>
        <dbReference type="PROSITE-ProRule" id="PRU00236"/>
    </source>
</evidence>
<keyword evidence="3 6" id="KW-0479">Metal-binding</keyword>
<keyword evidence="5" id="KW-0520">NAD</keyword>
<evidence type="ECO:0000256" key="3">
    <source>
        <dbReference type="ARBA" id="ARBA00022723"/>
    </source>
</evidence>
<dbReference type="VEuPathDB" id="GiardiaDB:GL50803_0010707"/>
<dbReference type="InterPro" id="IPR003000">
    <property type="entry name" value="Sirtuin"/>
</dbReference>
<keyword evidence="2" id="KW-0808">Transferase</keyword>
<dbReference type="eggNOG" id="KOG2684">
    <property type="taxonomic scope" value="Eukaryota"/>
</dbReference>
<feature type="binding site" evidence="6">
    <location>
        <position position="297"/>
    </location>
    <ligand>
        <name>Zn(2+)</name>
        <dbReference type="ChEBI" id="CHEBI:29105"/>
    </ligand>
</feature>
<dbReference type="PANTHER" id="PTHR11085">
    <property type="entry name" value="NAD-DEPENDENT PROTEIN DEACYLASE SIRTUIN-5, MITOCHONDRIAL-RELATED"/>
    <property type="match status" value="1"/>
</dbReference>
<dbReference type="AlphaFoldDB" id="V6TWA0"/>
<dbReference type="PROSITE" id="PS50305">
    <property type="entry name" value="SIRTUIN"/>
    <property type="match status" value="1"/>
</dbReference>
<sequence>MQLLISITIARKMKSAIEAILLHAGLENEELIPATDFASREISVTSLCDYPVHIDMRIPAIHDPGSKKLVRVDTAPSATEHLGDDDDDSVLDDLSGHISPGGFRLWVLSLLEIGVPPTQILADLGLKIPKHSFGNDVLLEFLEQVVLELLEVKLPRKRIASCTSPEAFIYQLRRARKIIFLVGAGISVSAGIPDFRSKNGIYSRLQQYNLQKPTDMFNLDFFRSNPIPFYRFCPEIFPGPQFRPTVVHLFMRLLEKRGQLQRIYTQNIDCLEVQAQITQKYIINCHGSFHTFMCIDCGAKFPMELLRRTVVEEACLPLCRECFQSFRRSFFSDKATADSSTAGPSLDGDSDQFKAVVRSALGSSITPRLEELLNNTSNSAMRTSFPFEKVSEGDDPCYLKIKLDDLCNSADQNAEERSAGLQIRGILKPQIIFFGEKLSSDLEEFIDDDSAVADMFIAIGSSLRVKPVSGILGKLPRTVPQVLINLESVGRPHNWDLELLGDCDIIMRYLLTELGWWDDFLSCAKELGLSIRRNDALIARQKVFNDVAAPWRYNVRPRIVEIAGYTPRSRQ</sequence>
<dbReference type="VEuPathDB" id="GiardiaDB:QR46_2838"/>
<dbReference type="InterPro" id="IPR029035">
    <property type="entry name" value="DHS-like_NAD/FAD-binding_dom"/>
</dbReference>
<dbReference type="InterPro" id="IPR050134">
    <property type="entry name" value="NAD-dep_sirtuin_deacylases"/>
</dbReference>
<dbReference type="InterPro" id="IPR026590">
    <property type="entry name" value="Ssirtuin_cat_dom"/>
</dbReference>
<evidence type="ECO:0000256" key="1">
    <source>
        <dbReference type="ARBA" id="ARBA00001947"/>
    </source>
</evidence>